<protein>
    <submittedName>
        <fullName evidence="12">Mitochondrial-processing peptidase subunit beta</fullName>
    </submittedName>
</protein>
<dbReference type="AlphaFoldDB" id="A0A0N4VCX3"/>
<keyword evidence="7" id="KW-0482">Metalloprotease</keyword>
<dbReference type="SUPFAM" id="SSF63411">
    <property type="entry name" value="LuxS/MPP-like metallohydrolase"/>
    <property type="match status" value="2"/>
</dbReference>
<dbReference type="Pfam" id="PF00675">
    <property type="entry name" value="Peptidase_M16"/>
    <property type="match status" value="1"/>
</dbReference>
<dbReference type="InterPro" id="IPR050361">
    <property type="entry name" value="MPP/UQCRC_Complex"/>
</dbReference>
<keyword evidence="6" id="KW-0862">Zinc</keyword>
<dbReference type="GO" id="GO:0046872">
    <property type="term" value="F:metal ion binding"/>
    <property type="evidence" value="ECO:0007669"/>
    <property type="project" value="UniProtKB-KW"/>
</dbReference>
<accession>A0A0N4VCX3</accession>
<reference evidence="12" key="1">
    <citation type="submission" date="2017-02" db="UniProtKB">
        <authorList>
            <consortium name="WormBaseParasite"/>
        </authorList>
    </citation>
    <scope>IDENTIFICATION</scope>
</reference>
<proteinExistence type="inferred from homology"/>
<dbReference type="FunFam" id="3.30.830.10:FF:000002">
    <property type="entry name" value="Mitochondrial-processing peptidase subunit beta"/>
    <property type="match status" value="1"/>
</dbReference>
<keyword evidence="4" id="KW-0479">Metal-binding</keyword>
<keyword evidence="3" id="KW-0645">Protease</keyword>
<dbReference type="GO" id="GO:0005739">
    <property type="term" value="C:mitochondrion"/>
    <property type="evidence" value="ECO:0007669"/>
    <property type="project" value="UniProtKB-SubCell"/>
</dbReference>
<feature type="domain" description="Peptidase M16 C-terminal" evidence="11">
    <location>
        <begin position="196"/>
        <end position="365"/>
    </location>
</feature>
<comment type="similarity">
    <text evidence="9">Belongs to the peptidase M16 family.</text>
</comment>
<dbReference type="PROSITE" id="PS00143">
    <property type="entry name" value="INSULINASE"/>
    <property type="match status" value="1"/>
</dbReference>
<dbReference type="GO" id="GO:0004222">
    <property type="term" value="F:metalloendopeptidase activity"/>
    <property type="evidence" value="ECO:0007669"/>
    <property type="project" value="InterPro"/>
</dbReference>
<sequence>LPTKSFDICYNFQKRLLHQERNVKPKVVVNVPETFVTTIDNGFRIASENTKMATATVGIWIDAGSRYENDRNNGVAHFLEHMAFKGTSKRSQMELELEVENMGAHLNAYTSREQTVYYAKCFSKDIEHFVEMLSDILRNSLLRKAEIERERDVILREMEEVERNLQEFVFDHLHAGVYRGTSLARTILGPVENIRSLQREDLIAYIEEQYRGERMVLAGAGGVDHEYLVELGKKYFGDLKTVNKNFELKDDRMEMVYGALAVEGCSWTHPDNIPLMVANTIIGQWDRTHGTGINTPSKLAESLGVNANVQSFQAFNTCYKDTGLVGLYFVCEEGGCKAVVDGVTKQWSLCESISEKDVERGKRSLLTNMLLMLDGSTPICEDIGRFYLCRRICKIC</sequence>
<evidence type="ECO:0000256" key="2">
    <source>
        <dbReference type="ARBA" id="ARBA00004173"/>
    </source>
</evidence>
<dbReference type="WBParaSite" id="EVEC_0000843401-mRNA-1">
    <property type="protein sequence ID" value="EVEC_0000843401-mRNA-1"/>
    <property type="gene ID" value="EVEC_0000843401"/>
</dbReference>
<organism evidence="12">
    <name type="scientific">Enterobius vermicularis</name>
    <name type="common">Human pinworm</name>
    <dbReference type="NCBI Taxonomy" id="51028"/>
    <lineage>
        <taxon>Eukaryota</taxon>
        <taxon>Metazoa</taxon>
        <taxon>Ecdysozoa</taxon>
        <taxon>Nematoda</taxon>
        <taxon>Chromadorea</taxon>
        <taxon>Rhabditida</taxon>
        <taxon>Spirurina</taxon>
        <taxon>Oxyuridomorpha</taxon>
        <taxon>Oxyuroidea</taxon>
        <taxon>Oxyuridae</taxon>
        <taxon>Enterobius</taxon>
    </lineage>
</organism>
<evidence type="ECO:0000256" key="7">
    <source>
        <dbReference type="ARBA" id="ARBA00023049"/>
    </source>
</evidence>
<evidence type="ECO:0000259" key="10">
    <source>
        <dbReference type="Pfam" id="PF00675"/>
    </source>
</evidence>
<comment type="subcellular location">
    <subcellularLocation>
        <location evidence="2">Mitochondrion</location>
    </subcellularLocation>
</comment>
<dbReference type="PANTHER" id="PTHR11851">
    <property type="entry name" value="METALLOPROTEASE"/>
    <property type="match status" value="1"/>
</dbReference>
<comment type="cofactor">
    <cofactor evidence="1">
        <name>Zn(2+)</name>
        <dbReference type="ChEBI" id="CHEBI:29105"/>
    </cofactor>
</comment>
<dbReference type="InterPro" id="IPR011765">
    <property type="entry name" value="Pept_M16_N"/>
</dbReference>
<evidence type="ECO:0000256" key="9">
    <source>
        <dbReference type="RuleBase" id="RU004447"/>
    </source>
</evidence>
<evidence type="ECO:0000256" key="5">
    <source>
        <dbReference type="ARBA" id="ARBA00022801"/>
    </source>
</evidence>
<keyword evidence="5" id="KW-0378">Hydrolase</keyword>
<evidence type="ECO:0000256" key="6">
    <source>
        <dbReference type="ARBA" id="ARBA00022833"/>
    </source>
</evidence>
<dbReference type="GO" id="GO:0006627">
    <property type="term" value="P:protein processing involved in protein targeting to mitochondrion"/>
    <property type="evidence" value="ECO:0007669"/>
    <property type="project" value="TreeGrafter"/>
</dbReference>
<evidence type="ECO:0000259" key="11">
    <source>
        <dbReference type="Pfam" id="PF05193"/>
    </source>
</evidence>
<dbReference type="PANTHER" id="PTHR11851:SF149">
    <property type="entry name" value="GH01077P"/>
    <property type="match status" value="1"/>
</dbReference>
<evidence type="ECO:0000256" key="1">
    <source>
        <dbReference type="ARBA" id="ARBA00001947"/>
    </source>
</evidence>
<evidence type="ECO:0000256" key="8">
    <source>
        <dbReference type="ARBA" id="ARBA00023128"/>
    </source>
</evidence>
<evidence type="ECO:0000256" key="3">
    <source>
        <dbReference type="ARBA" id="ARBA00022670"/>
    </source>
</evidence>
<feature type="domain" description="Peptidase M16 N-terminal" evidence="10">
    <location>
        <begin position="44"/>
        <end position="190"/>
    </location>
</feature>
<evidence type="ECO:0000256" key="4">
    <source>
        <dbReference type="ARBA" id="ARBA00022723"/>
    </source>
</evidence>
<dbReference type="InterPro" id="IPR007863">
    <property type="entry name" value="Peptidase_M16_C"/>
</dbReference>
<dbReference type="InterPro" id="IPR011249">
    <property type="entry name" value="Metalloenz_LuxS/M16"/>
</dbReference>
<dbReference type="Pfam" id="PF05193">
    <property type="entry name" value="Peptidase_M16_C"/>
    <property type="match status" value="1"/>
</dbReference>
<dbReference type="Gene3D" id="3.30.830.10">
    <property type="entry name" value="Metalloenzyme, LuxS/M16 peptidase-like"/>
    <property type="match status" value="2"/>
</dbReference>
<evidence type="ECO:0000313" key="12">
    <source>
        <dbReference type="WBParaSite" id="EVEC_0000843401-mRNA-1"/>
    </source>
</evidence>
<dbReference type="InterPro" id="IPR001431">
    <property type="entry name" value="Pept_M16_Zn_BS"/>
</dbReference>
<name>A0A0N4VCX3_ENTVE</name>
<keyword evidence="8" id="KW-0496">Mitochondrion</keyword>